<dbReference type="Gene3D" id="3.40.50.150">
    <property type="entry name" value="Vaccinia Virus protein VP39"/>
    <property type="match status" value="1"/>
</dbReference>
<dbReference type="InterPro" id="IPR041698">
    <property type="entry name" value="Methyltransf_25"/>
</dbReference>
<dbReference type="InterPro" id="IPR029063">
    <property type="entry name" value="SAM-dependent_MTases_sf"/>
</dbReference>
<dbReference type="EMBL" id="FNZA01000007">
    <property type="protein sequence ID" value="SEJ38224.1"/>
    <property type="molecule type" value="Genomic_DNA"/>
</dbReference>
<dbReference type="GO" id="GO:0008168">
    <property type="term" value="F:methyltransferase activity"/>
    <property type="evidence" value="ECO:0007669"/>
    <property type="project" value="UniProtKB-KW"/>
</dbReference>
<dbReference type="AlphaFoldDB" id="A0A1H6YE96"/>
<protein>
    <submittedName>
        <fullName evidence="5">Methyltransferase domain-containing protein</fullName>
    </submittedName>
</protein>
<name>A0A1H6YE96_9DEIO</name>
<evidence type="ECO:0000256" key="3">
    <source>
        <dbReference type="ARBA" id="ARBA00022691"/>
    </source>
</evidence>
<gene>
    <name evidence="5" type="ORF">SAMN04488058_10743</name>
</gene>
<keyword evidence="3" id="KW-0949">S-adenosyl-L-methionine</keyword>
<dbReference type="SUPFAM" id="SSF53335">
    <property type="entry name" value="S-adenosyl-L-methionine-dependent methyltransferases"/>
    <property type="match status" value="1"/>
</dbReference>
<keyword evidence="1 5" id="KW-0489">Methyltransferase</keyword>
<evidence type="ECO:0000259" key="4">
    <source>
        <dbReference type="Pfam" id="PF13649"/>
    </source>
</evidence>
<dbReference type="PANTHER" id="PTHR43464:SF19">
    <property type="entry name" value="UBIQUINONE BIOSYNTHESIS O-METHYLTRANSFERASE, MITOCHONDRIAL"/>
    <property type="match status" value="1"/>
</dbReference>
<dbReference type="PANTHER" id="PTHR43464">
    <property type="entry name" value="METHYLTRANSFERASE"/>
    <property type="match status" value="1"/>
</dbReference>
<accession>A0A1H6YE96</accession>
<feature type="domain" description="Methyltransferase" evidence="4">
    <location>
        <begin position="53"/>
        <end position="145"/>
    </location>
</feature>
<keyword evidence="6" id="KW-1185">Reference proteome</keyword>
<dbReference type="Proteomes" id="UP000199223">
    <property type="component" value="Unassembled WGS sequence"/>
</dbReference>
<evidence type="ECO:0000313" key="5">
    <source>
        <dbReference type="EMBL" id="SEJ38224.1"/>
    </source>
</evidence>
<sequence>MLWPEVPPQTGAVTGNPEYNDPRLVPLYDLQNRWGADDDFFLTLANEQSESRILDLGCGTGRLTTALARAGHRVTGIEPARASLDVAEQKPGAEAVQWIHGTAEDAPSNAFDLALMTAHVAQIFVEDAAWTEALGHLHRALKPGGRLAFDSRDPAARGWEVWDSGDERELITLPDSQALETWTKVEEVTGDRVTFVGYTRFLASGETVVDRSTLRFRSEAELRRSLGAAGFEINAVYGGWHGEPVGAGCGELVVVARKPQ</sequence>
<proteinExistence type="predicted"/>
<keyword evidence="2 5" id="KW-0808">Transferase</keyword>
<organism evidence="5 6">
    <name type="scientific">Deinococcus reticulitermitis</name>
    <dbReference type="NCBI Taxonomy" id="856736"/>
    <lineage>
        <taxon>Bacteria</taxon>
        <taxon>Thermotogati</taxon>
        <taxon>Deinococcota</taxon>
        <taxon>Deinococci</taxon>
        <taxon>Deinococcales</taxon>
        <taxon>Deinococcaceae</taxon>
        <taxon>Deinococcus</taxon>
    </lineage>
</organism>
<dbReference type="STRING" id="856736.SAMN04488058_10743"/>
<evidence type="ECO:0000256" key="1">
    <source>
        <dbReference type="ARBA" id="ARBA00022603"/>
    </source>
</evidence>
<dbReference type="Pfam" id="PF13649">
    <property type="entry name" value="Methyltransf_25"/>
    <property type="match status" value="1"/>
</dbReference>
<evidence type="ECO:0000313" key="6">
    <source>
        <dbReference type="Proteomes" id="UP000199223"/>
    </source>
</evidence>
<evidence type="ECO:0000256" key="2">
    <source>
        <dbReference type="ARBA" id="ARBA00022679"/>
    </source>
</evidence>
<reference evidence="6" key="1">
    <citation type="submission" date="2016-10" db="EMBL/GenBank/DDBJ databases">
        <authorList>
            <person name="Varghese N."/>
            <person name="Submissions S."/>
        </authorList>
    </citation>
    <scope>NUCLEOTIDE SEQUENCE [LARGE SCALE GENOMIC DNA]</scope>
    <source>
        <strain evidence="6">CGMCC 1.10218</strain>
    </source>
</reference>
<dbReference type="GO" id="GO:0032259">
    <property type="term" value="P:methylation"/>
    <property type="evidence" value="ECO:0007669"/>
    <property type="project" value="UniProtKB-KW"/>
</dbReference>
<dbReference type="CDD" id="cd02440">
    <property type="entry name" value="AdoMet_MTases"/>
    <property type="match status" value="1"/>
</dbReference>